<proteinExistence type="predicted"/>
<dbReference type="SMART" id="SM00347">
    <property type="entry name" value="HTH_MARR"/>
    <property type="match status" value="1"/>
</dbReference>
<evidence type="ECO:0000256" key="2">
    <source>
        <dbReference type="ARBA" id="ARBA00023125"/>
    </source>
</evidence>
<organism evidence="5 6">
    <name type="scientific">Desulfosarcina ovata subsp. sediminis</name>
    <dbReference type="NCBI Taxonomy" id="885957"/>
    <lineage>
        <taxon>Bacteria</taxon>
        <taxon>Pseudomonadati</taxon>
        <taxon>Thermodesulfobacteriota</taxon>
        <taxon>Desulfobacteria</taxon>
        <taxon>Desulfobacterales</taxon>
        <taxon>Desulfosarcinaceae</taxon>
        <taxon>Desulfosarcina</taxon>
    </lineage>
</organism>
<dbReference type="CDD" id="cd00090">
    <property type="entry name" value="HTH_ARSR"/>
    <property type="match status" value="1"/>
</dbReference>
<dbReference type="PROSITE" id="PS50995">
    <property type="entry name" value="HTH_MARR_2"/>
    <property type="match status" value="1"/>
</dbReference>
<sequence>MEIDYADNILVSLRRIIRSIDQHNKQLDRRYELTVPQVVCLRKLLSDGELSPGQLAKAIYLSQATVTGIIDRLEAKGLVTRERSTVDRRKILVRLTDRGTRTANDVPWPLQEGFSEKLNALDEAEKKQIDATLKQLVEMMETPALAYWVFGNDTTAAESGMIHPTE</sequence>
<dbReference type="EMBL" id="AP021876">
    <property type="protein sequence ID" value="BBO83290.1"/>
    <property type="molecule type" value="Genomic_DNA"/>
</dbReference>
<evidence type="ECO:0000313" key="6">
    <source>
        <dbReference type="Proteomes" id="UP000425960"/>
    </source>
</evidence>
<accession>A0A5K7ZSV7</accession>
<dbReference type="PROSITE" id="PS01117">
    <property type="entry name" value="HTH_MARR_1"/>
    <property type="match status" value="1"/>
</dbReference>
<keyword evidence="2" id="KW-0238">DNA-binding</keyword>
<evidence type="ECO:0000256" key="1">
    <source>
        <dbReference type="ARBA" id="ARBA00023015"/>
    </source>
</evidence>
<evidence type="ECO:0000313" key="5">
    <source>
        <dbReference type="EMBL" id="BBO83290.1"/>
    </source>
</evidence>
<dbReference type="GO" id="GO:0003700">
    <property type="term" value="F:DNA-binding transcription factor activity"/>
    <property type="evidence" value="ECO:0007669"/>
    <property type="project" value="InterPro"/>
</dbReference>
<evidence type="ECO:0000256" key="3">
    <source>
        <dbReference type="ARBA" id="ARBA00023163"/>
    </source>
</evidence>
<dbReference type="PRINTS" id="PR00598">
    <property type="entry name" value="HTHMARR"/>
</dbReference>
<dbReference type="InterPro" id="IPR000835">
    <property type="entry name" value="HTH_MarR-typ"/>
</dbReference>
<keyword evidence="3" id="KW-0804">Transcription</keyword>
<dbReference type="Gene3D" id="1.10.10.10">
    <property type="entry name" value="Winged helix-like DNA-binding domain superfamily/Winged helix DNA-binding domain"/>
    <property type="match status" value="1"/>
</dbReference>
<dbReference type="KEGG" id="dov:DSCO28_38560"/>
<dbReference type="PANTHER" id="PTHR42756:SF1">
    <property type="entry name" value="TRANSCRIPTIONAL REPRESSOR OF EMRAB OPERON"/>
    <property type="match status" value="1"/>
</dbReference>
<dbReference type="Pfam" id="PF01047">
    <property type="entry name" value="MarR"/>
    <property type="match status" value="1"/>
</dbReference>
<feature type="domain" description="HTH marR-type" evidence="4">
    <location>
        <begin position="6"/>
        <end position="138"/>
    </location>
</feature>
<dbReference type="Proteomes" id="UP000425960">
    <property type="component" value="Chromosome"/>
</dbReference>
<dbReference type="InterPro" id="IPR011991">
    <property type="entry name" value="ArsR-like_HTH"/>
</dbReference>
<dbReference type="InterPro" id="IPR036388">
    <property type="entry name" value="WH-like_DNA-bd_sf"/>
</dbReference>
<dbReference type="RefSeq" id="WP_155323549.1">
    <property type="nucleotide sequence ID" value="NZ_AP021876.1"/>
</dbReference>
<dbReference type="InterPro" id="IPR036390">
    <property type="entry name" value="WH_DNA-bd_sf"/>
</dbReference>
<dbReference type="InterPro" id="IPR023187">
    <property type="entry name" value="Tscrpt_reg_MarR-type_CS"/>
</dbReference>
<reference evidence="5 6" key="1">
    <citation type="submission" date="2019-11" db="EMBL/GenBank/DDBJ databases">
        <title>Comparative genomics of hydrocarbon-degrading Desulfosarcina strains.</title>
        <authorList>
            <person name="Watanabe M."/>
            <person name="Kojima H."/>
            <person name="Fukui M."/>
        </authorList>
    </citation>
    <scope>NUCLEOTIDE SEQUENCE [LARGE SCALE GENOMIC DNA]</scope>
    <source>
        <strain evidence="5 6">28bB2T</strain>
    </source>
</reference>
<dbReference type="PANTHER" id="PTHR42756">
    <property type="entry name" value="TRANSCRIPTIONAL REGULATOR, MARR"/>
    <property type="match status" value="1"/>
</dbReference>
<dbReference type="GO" id="GO:0003677">
    <property type="term" value="F:DNA binding"/>
    <property type="evidence" value="ECO:0007669"/>
    <property type="project" value="UniProtKB-KW"/>
</dbReference>
<evidence type="ECO:0000259" key="4">
    <source>
        <dbReference type="PROSITE" id="PS50995"/>
    </source>
</evidence>
<gene>
    <name evidence="5" type="ORF">DSCO28_38560</name>
</gene>
<protein>
    <recommendedName>
        <fullName evidence="4">HTH marR-type domain-containing protein</fullName>
    </recommendedName>
</protein>
<name>A0A5K7ZSV7_9BACT</name>
<dbReference type="AlphaFoldDB" id="A0A5K7ZSV7"/>
<keyword evidence="1" id="KW-0805">Transcription regulation</keyword>
<dbReference type="SUPFAM" id="SSF46785">
    <property type="entry name" value="Winged helix' DNA-binding domain"/>
    <property type="match status" value="1"/>
</dbReference>